<reference evidence="1" key="1">
    <citation type="submission" date="2021-06" db="EMBL/GenBank/DDBJ databases">
        <authorList>
            <person name="Hodson N. C."/>
            <person name="Mongue J. A."/>
            <person name="Jaron S. K."/>
        </authorList>
    </citation>
    <scope>NUCLEOTIDE SEQUENCE</scope>
</reference>
<evidence type="ECO:0000313" key="1">
    <source>
        <dbReference type="EMBL" id="CAG7721355.1"/>
    </source>
</evidence>
<name>A0A8J2JPB7_9HEXA</name>
<gene>
    <name evidence="1" type="ORF">AFUS01_LOCUS10576</name>
</gene>
<dbReference type="Proteomes" id="UP000708208">
    <property type="component" value="Unassembled WGS sequence"/>
</dbReference>
<protein>
    <submittedName>
        <fullName evidence="1">Uncharacterized protein</fullName>
    </submittedName>
</protein>
<keyword evidence="2" id="KW-1185">Reference proteome</keyword>
<accession>A0A8J2JPB7</accession>
<proteinExistence type="predicted"/>
<dbReference type="AlphaFoldDB" id="A0A8J2JPB7"/>
<sequence>MVLKNELASFALLFVKADCRRFLRGPVFISLQYEGIGIKNYSRSLDSTKAFIDELMACCRGNCCGCCPTLCCVSRYSAPTRCSNGPPLLPPFCSPSDLPKFALPGCCSPGCPPKCASLRCRAVPCNYPNPAYDPFARLCGPVSNCGSNSRPAGCGPLSHPCCARCFPSCECPWG</sequence>
<dbReference type="EMBL" id="CAJVCH010078826">
    <property type="protein sequence ID" value="CAG7721355.1"/>
    <property type="molecule type" value="Genomic_DNA"/>
</dbReference>
<evidence type="ECO:0000313" key="2">
    <source>
        <dbReference type="Proteomes" id="UP000708208"/>
    </source>
</evidence>
<comment type="caution">
    <text evidence="1">The sequence shown here is derived from an EMBL/GenBank/DDBJ whole genome shotgun (WGS) entry which is preliminary data.</text>
</comment>
<organism evidence="1 2">
    <name type="scientific">Allacma fusca</name>
    <dbReference type="NCBI Taxonomy" id="39272"/>
    <lineage>
        <taxon>Eukaryota</taxon>
        <taxon>Metazoa</taxon>
        <taxon>Ecdysozoa</taxon>
        <taxon>Arthropoda</taxon>
        <taxon>Hexapoda</taxon>
        <taxon>Collembola</taxon>
        <taxon>Symphypleona</taxon>
        <taxon>Sminthuridae</taxon>
        <taxon>Allacma</taxon>
    </lineage>
</organism>